<dbReference type="EMBL" id="PSQE01000001">
    <property type="protein sequence ID" value="RHN79968.1"/>
    <property type="molecule type" value="Genomic_DNA"/>
</dbReference>
<proteinExistence type="predicted"/>
<dbReference type="Proteomes" id="UP000265566">
    <property type="component" value="Chromosome 1"/>
</dbReference>
<organism evidence="1">
    <name type="scientific">Medicago truncatula</name>
    <name type="common">Barrel medic</name>
    <name type="synonym">Medicago tribuloides</name>
    <dbReference type="NCBI Taxonomy" id="3880"/>
    <lineage>
        <taxon>Eukaryota</taxon>
        <taxon>Viridiplantae</taxon>
        <taxon>Streptophyta</taxon>
        <taxon>Embryophyta</taxon>
        <taxon>Tracheophyta</taxon>
        <taxon>Spermatophyta</taxon>
        <taxon>Magnoliopsida</taxon>
        <taxon>eudicotyledons</taxon>
        <taxon>Gunneridae</taxon>
        <taxon>Pentapetalae</taxon>
        <taxon>rosids</taxon>
        <taxon>fabids</taxon>
        <taxon>Fabales</taxon>
        <taxon>Fabaceae</taxon>
        <taxon>Papilionoideae</taxon>
        <taxon>50 kb inversion clade</taxon>
        <taxon>NPAAA clade</taxon>
        <taxon>Hologalegina</taxon>
        <taxon>IRL clade</taxon>
        <taxon>Trifolieae</taxon>
        <taxon>Medicago</taxon>
    </lineage>
</organism>
<sequence length="61" mass="6397">MPIILDAPAAFAPSATSSPTVPRPKTATIDPASTFAVFQTAPRPETLLKIIVVSKSTNVVY</sequence>
<comment type="caution">
    <text evidence="1">The sequence shown here is derived from an EMBL/GenBank/DDBJ whole genome shotgun (WGS) entry which is preliminary data.</text>
</comment>
<protein>
    <submittedName>
        <fullName evidence="1">Uncharacterized protein</fullName>
    </submittedName>
</protein>
<dbReference type="Gramene" id="rna3832">
    <property type="protein sequence ID" value="RHN79968.1"/>
    <property type="gene ID" value="gene3832"/>
</dbReference>
<accession>A0A396JUQ2</accession>
<name>A0A396JUQ2_MEDTR</name>
<gene>
    <name evidence="1" type="ORF">MtrunA17_Chr1g0183141</name>
</gene>
<evidence type="ECO:0000313" key="1">
    <source>
        <dbReference type="EMBL" id="RHN79968.1"/>
    </source>
</evidence>
<dbReference type="AlphaFoldDB" id="A0A396JUQ2"/>
<reference evidence="1" key="1">
    <citation type="journal article" date="2018" name="Nat. Plants">
        <title>Whole-genome landscape of Medicago truncatula symbiotic genes.</title>
        <authorList>
            <person name="Pecrix Y."/>
            <person name="Gamas P."/>
            <person name="Carrere S."/>
        </authorList>
    </citation>
    <scope>NUCLEOTIDE SEQUENCE</scope>
    <source>
        <tissue evidence="1">Leaves</tissue>
    </source>
</reference>